<reference evidence="2" key="1">
    <citation type="submission" date="2013-01" db="EMBL/GenBank/DDBJ databases">
        <title>Genome draft of Hydrogenophaga taeniospiralis 2K1.</title>
        <authorList>
            <person name="Gomila M."/>
            <person name="Lalucat J."/>
        </authorList>
    </citation>
    <scope>NUCLEOTIDE SEQUENCE</scope>
    <source>
        <strain evidence="2">CCUG 15921</strain>
    </source>
</reference>
<dbReference type="OrthoDB" id="284878at2"/>
<evidence type="ECO:0000313" key="2">
    <source>
        <dbReference type="EMBL" id="MDG5976252.1"/>
    </source>
</evidence>
<proteinExistence type="predicted"/>
<dbReference type="AlphaFoldDB" id="A0A9X4NRX1"/>
<name>A0A9X4NRX1_9BURK</name>
<dbReference type="Gene3D" id="3.30.460.40">
    <property type="match status" value="1"/>
</dbReference>
<dbReference type="EMBL" id="AOGK01000011">
    <property type="protein sequence ID" value="MDG5976252.1"/>
    <property type="molecule type" value="Genomic_DNA"/>
</dbReference>
<sequence length="161" mass="17812">MFYLDLFAALNRHEVGYVLIGGLAVALHGVERNTMDVDVCVVVSPDNLARLAAAARELKLQPMLPVPLSALEDIETLKRWHTERHLQAFALRSDQLAGVTLDVLLFPPVNPQDMVQRAQRLDIAGVQVPLACIDDLIALKQSAGRPIDLADIEHLKRLQKP</sequence>
<dbReference type="RefSeq" id="WP_068174075.1">
    <property type="nucleotide sequence ID" value="NZ_AOGK01000011.1"/>
</dbReference>
<evidence type="ECO:0000313" key="3">
    <source>
        <dbReference type="Proteomes" id="UP001152876"/>
    </source>
</evidence>
<gene>
    <name evidence="2" type="ORF">H010_13381</name>
</gene>
<organism evidence="2 3">
    <name type="scientific">Hydrogenophaga taeniospiralis CCUG 15921</name>
    <dbReference type="NCBI Taxonomy" id="1281780"/>
    <lineage>
        <taxon>Bacteria</taxon>
        <taxon>Pseudomonadati</taxon>
        <taxon>Pseudomonadota</taxon>
        <taxon>Betaproteobacteria</taxon>
        <taxon>Burkholderiales</taxon>
        <taxon>Comamonadaceae</taxon>
        <taxon>Hydrogenophaga</taxon>
    </lineage>
</organism>
<dbReference type="InterPro" id="IPR043519">
    <property type="entry name" value="NT_sf"/>
</dbReference>
<protein>
    <recommendedName>
        <fullName evidence="1">DUF6036 domain-containing protein</fullName>
    </recommendedName>
</protein>
<dbReference type="Proteomes" id="UP001152876">
    <property type="component" value="Unassembled WGS sequence"/>
</dbReference>
<feature type="domain" description="DUF6036" evidence="1">
    <location>
        <begin position="13"/>
        <end position="154"/>
    </location>
</feature>
<dbReference type="Pfam" id="PF19502">
    <property type="entry name" value="DUF6036"/>
    <property type="match status" value="1"/>
</dbReference>
<keyword evidence="3" id="KW-1185">Reference proteome</keyword>
<dbReference type="InterPro" id="IPR045792">
    <property type="entry name" value="DUF6036"/>
</dbReference>
<dbReference type="SUPFAM" id="SSF81301">
    <property type="entry name" value="Nucleotidyltransferase"/>
    <property type="match status" value="1"/>
</dbReference>
<accession>A0A9X4NRX1</accession>
<comment type="caution">
    <text evidence="2">The sequence shown here is derived from an EMBL/GenBank/DDBJ whole genome shotgun (WGS) entry which is preliminary data.</text>
</comment>
<evidence type="ECO:0000259" key="1">
    <source>
        <dbReference type="Pfam" id="PF19502"/>
    </source>
</evidence>